<dbReference type="Proteomes" id="UP000297866">
    <property type="component" value="Unassembled WGS sequence"/>
</dbReference>
<comment type="caution">
    <text evidence="3">The sequence shown here is derived from an EMBL/GenBank/DDBJ whole genome shotgun (WGS) entry which is preliminary data.</text>
</comment>
<dbReference type="RefSeq" id="WP_134492143.1">
    <property type="nucleotide sequence ID" value="NZ_SOEZ01000070.1"/>
</dbReference>
<gene>
    <name evidence="3" type="ORF">E3O23_14385</name>
</gene>
<reference evidence="3 4" key="1">
    <citation type="submission" date="2019-03" db="EMBL/GenBank/DDBJ databases">
        <title>Genomics of glacier-inhabiting Cryobacterium strains.</title>
        <authorList>
            <person name="Liu Q."/>
            <person name="Xin Y.-H."/>
        </authorList>
    </citation>
    <scope>NUCLEOTIDE SEQUENCE [LARGE SCALE GENOMIC DNA]</scope>
    <source>
        <strain evidence="3 4">Sr47</strain>
    </source>
</reference>
<keyword evidence="1" id="KW-0328">Glycosyltransferase</keyword>
<evidence type="ECO:0000256" key="1">
    <source>
        <dbReference type="ARBA" id="ARBA00022676"/>
    </source>
</evidence>
<dbReference type="GO" id="GO:0008107">
    <property type="term" value="F:galactoside 2-alpha-L-fucosyltransferase activity"/>
    <property type="evidence" value="ECO:0007669"/>
    <property type="project" value="InterPro"/>
</dbReference>
<evidence type="ECO:0008006" key="5">
    <source>
        <dbReference type="Google" id="ProtNLM"/>
    </source>
</evidence>
<protein>
    <recommendedName>
        <fullName evidence="5">Alpha-1,2-fucosyltransferase</fullName>
    </recommendedName>
</protein>
<name>A0A4R8UB64_9MICO</name>
<sequence>MKNVVGLLGGLGNQLFQYSFGKWLELQSGHPTKFDLSAFRSRPDYLGVAALGLSLGETADWLNRLPYPGGRYPRTARVLRTLAGPSTLWREVDLGGLPTPLQLKTPAWYYGYWQAPSAVAETIGALRSESLPAIMESSAPSTRIAMHVRRGDMVGQQSSLDARYYRVALDRLIRANALPSAEGVTVFSDDPAWCRENLEIRAQYAPAQSAAHDLLSLSRHEFLVLSGSTFSWWAANLQEREAPTVIAPAAFTPGAVPPLDMPGWLTVAR</sequence>
<dbReference type="EMBL" id="SOEZ01000070">
    <property type="protein sequence ID" value="TFB47793.1"/>
    <property type="molecule type" value="Genomic_DNA"/>
</dbReference>
<dbReference type="PANTHER" id="PTHR11927">
    <property type="entry name" value="GALACTOSIDE 2-L-FUCOSYLTRANSFERASE"/>
    <property type="match status" value="1"/>
</dbReference>
<evidence type="ECO:0000313" key="3">
    <source>
        <dbReference type="EMBL" id="TFB47793.1"/>
    </source>
</evidence>
<keyword evidence="2" id="KW-0808">Transferase</keyword>
<evidence type="ECO:0000256" key="2">
    <source>
        <dbReference type="ARBA" id="ARBA00022679"/>
    </source>
</evidence>
<accession>A0A4R8UB64</accession>
<organism evidence="3 4">
    <name type="scientific">Cryobacterium tagatosivorans</name>
    <dbReference type="NCBI Taxonomy" id="1259199"/>
    <lineage>
        <taxon>Bacteria</taxon>
        <taxon>Bacillati</taxon>
        <taxon>Actinomycetota</taxon>
        <taxon>Actinomycetes</taxon>
        <taxon>Micrococcales</taxon>
        <taxon>Microbacteriaceae</taxon>
        <taxon>Cryobacterium</taxon>
    </lineage>
</organism>
<dbReference type="OrthoDB" id="9794601at2"/>
<keyword evidence="4" id="KW-1185">Reference proteome</keyword>
<proteinExistence type="predicted"/>
<dbReference type="GO" id="GO:0016020">
    <property type="term" value="C:membrane"/>
    <property type="evidence" value="ECO:0007669"/>
    <property type="project" value="InterPro"/>
</dbReference>
<evidence type="ECO:0000313" key="4">
    <source>
        <dbReference type="Proteomes" id="UP000297866"/>
    </source>
</evidence>
<dbReference type="PANTHER" id="PTHR11927:SF9">
    <property type="entry name" value="L-FUCOSYLTRANSFERASE"/>
    <property type="match status" value="1"/>
</dbReference>
<dbReference type="InterPro" id="IPR002516">
    <property type="entry name" value="Glyco_trans_11"/>
</dbReference>
<dbReference type="AlphaFoldDB" id="A0A4R8UB64"/>
<dbReference type="GO" id="GO:0005975">
    <property type="term" value="P:carbohydrate metabolic process"/>
    <property type="evidence" value="ECO:0007669"/>
    <property type="project" value="InterPro"/>
</dbReference>
<dbReference type="Pfam" id="PF01531">
    <property type="entry name" value="Glyco_transf_11"/>
    <property type="match status" value="1"/>
</dbReference>